<dbReference type="InterPro" id="IPR036866">
    <property type="entry name" value="RibonucZ/Hydroxyglut_hydro"/>
</dbReference>
<evidence type="ECO:0000313" key="2">
    <source>
        <dbReference type="EMBL" id="RMX02623.1"/>
    </source>
</evidence>
<accession>A0A3M6QHQ0</accession>
<organism evidence="2 3">
    <name type="scientific">Corticibacter populi</name>
    <dbReference type="NCBI Taxonomy" id="1550736"/>
    <lineage>
        <taxon>Bacteria</taxon>
        <taxon>Pseudomonadati</taxon>
        <taxon>Pseudomonadota</taxon>
        <taxon>Betaproteobacteria</taxon>
        <taxon>Burkholderiales</taxon>
        <taxon>Comamonadaceae</taxon>
        <taxon>Corticibacter</taxon>
    </lineage>
</organism>
<reference evidence="2 3" key="1">
    <citation type="submission" date="2018-10" db="EMBL/GenBank/DDBJ databases">
        <title>Draft genome of Cortibacter populi DSM10536.</title>
        <authorList>
            <person name="Bernier A.-M."/>
            <person name="Bernard K."/>
        </authorList>
    </citation>
    <scope>NUCLEOTIDE SEQUENCE [LARGE SCALE GENOMIC DNA]</scope>
    <source>
        <strain evidence="2 3">DSM 105136</strain>
    </source>
</reference>
<dbReference type="Pfam" id="PF12706">
    <property type="entry name" value="Lactamase_B_2"/>
    <property type="match status" value="1"/>
</dbReference>
<dbReference type="Proteomes" id="UP000278006">
    <property type="component" value="Unassembled WGS sequence"/>
</dbReference>
<dbReference type="GO" id="GO:0016787">
    <property type="term" value="F:hydrolase activity"/>
    <property type="evidence" value="ECO:0007669"/>
    <property type="project" value="UniProtKB-KW"/>
</dbReference>
<keyword evidence="3" id="KW-1185">Reference proteome</keyword>
<dbReference type="OrthoDB" id="9803916at2"/>
<dbReference type="SUPFAM" id="SSF56281">
    <property type="entry name" value="Metallo-hydrolase/oxidoreductase"/>
    <property type="match status" value="1"/>
</dbReference>
<gene>
    <name evidence="2" type="ORF">D8I35_18440</name>
</gene>
<name>A0A3M6QHQ0_9BURK</name>
<dbReference type="Gene3D" id="3.60.15.10">
    <property type="entry name" value="Ribonuclease Z/Hydroxyacylglutathione hydrolase-like"/>
    <property type="match status" value="1"/>
</dbReference>
<keyword evidence="2" id="KW-0378">Hydrolase</keyword>
<protein>
    <submittedName>
        <fullName evidence="2">MBL fold metallo-hydrolase</fullName>
    </submittedName>
</protein>
<dbReference type="EMBL" id="RDQO01000008">
    <property type="protein sequence ID" value="RMX02623.1"/>
    <property type="molecule type" value="Genomic_DNA"/>
</dbReference>
<proteinExistence type="predicted"/>
<dbReference type="PANTHER" id="PTHR47619">
    <property type="entry name" value="METALLO-HYDROLASE YYCJ-RELATED"/>
    <property type="match status" value="1"/>
</dbReference>
<comment type="caution">
    <text evidence="2">The sequence shown here is derived from an EMBL/GenBank/DDBJ whole genome shotgun (WGS) entry which is preliminary data.</text>
</comment>
<evidence type="ECO:0000259" key="1">
    <source>
        <dbReference type="SMART" id="SM00849"/>
    </source>
</evidence>
<sequence length="275" mass="30029">MRFRSLASGSAGNATLIEGLQAPGADAAPAPFRVLVDCGMNAKQLRQRLQGEGLQMADLDAIFVTHEHSDHVGAAFDVARQWQIPVWSSHGTWLAAGAPDTAGMWQLARDGQPLRWGQMEALPFTVPHDAREPLQLRISQQDVHIAIVTDLGHVTGHVAEHAAHCHALLLEFNHDREMLLQSRYPAFLKRRISGRLGHLANEVAAELLQQVLHDDLQYVVAAHLSQQNNRPEHALHWMRHAVQQAPVELLVASQEGGSGWIEPGAVAPSVSSLAA</sequence>
<dbReference type="SMART" id="SM00849">
    <property type="entry name" value="Lactamase_B"/>
    <property type="match status" value="1"/>
</dbReference>
<feature type="domain" description="Metallo-beta-lactamase" evidence="1">
    <location>
        <begin position="11"/>
        <end position="223"/>
    </location>
</feature>
<evidence type="ECO:0000313" key="3">
    <source>
        <dbReference type="Proteomes" id="UP000278006"/>
    </source>
</evidence>
<dbReference type="AlphaFoldDB" id="A0A3M6QHQ0"/>
<dbReference type="InterPro" id="IPR052533">
    <property type="entry name" value="WalJ/YycJ-like"/>
</dbReference>
<dbReference type="PANTHER" id="PTHR47619:SF1">
    <property type="entry name" value="EXODEOXYRIBONUCLEASE WALJ"/>
    <property type="match status" value="1"/>
</dbReference>
<dbReference type="InterPro" id="IPR001279">
    <property type="entry name" value="Metallo-B-lactamas"/>
</dbReference>